<dbReference type="SFLD" id="SFLDS00029">
    <property type="entry name" value="Radical_SAM"/>
    <property type="match status" value="1"/>
</dbReference>
<keyword evidence="3 11" id="KW-0963">Cytoplasm</keyword>
<dbReference type="Pfam" id="PF00919">
    <property type="entry name" value="UPF0004"/>
    <property type="match status" value="1"/>
</dbReference>
<dbReference type="PANTHER" id="PTHR43020">
    <property type="entry name" value="CDK5 REGULATORY SUBUNIT-ASSOCIATED PROTEIN 1"/>
    <property type="match status" value="1"/>
</dbReference>
<evidence type="ECO:0000256" key="9">
    <source>
        <dbReference type="ARBA" id="ARBA00023014"/>
    </source>
</evidence>
<evidence type="ECO:0000256" key="10">
    <source>
        <dbReference type="ARBA" id="ARBA00033765"/>
    </source>
</evidence>
<dbReference type="InterPro" id="IPR020612">
    <property type="entry name" value="Methylthiotransferase_CS"/>
</dbReference>
<keyword evidence="9 11" id="KW-0411">Iron-sulfur</keyword>
<dbReference type="InterPro" id="IPR058240">
    <property type="entry name" value="rSAM_sf"/>
</dbReference>
<dbReference type="SMART" id="SM00729">
    <property type="entry name" value="Elp3"/>
    <property type="match status" value="1"/>
</dbReference>
<dbReference type="CDD" id="cd01335">
    <property type="entry name" value="Radical_SAM"/>
    <property type="match status" value="1"/>
</dbReference>
<keyword evidence="7 11" id="KW-0479">Metal-binding</keyword>
<protein>
    <recommendedName>
        <fullName evidence="10 11">tRNA-2-methylthio-N(6)-dimethylallyladenosine synthase</fullName>
        <ecNumber evidence="10 11">2.8.4.3</ecNumber>
    </recommendedName>
    <alternativeName>
        <fullName evidence="11">(Dimethylallyl)adenosine tRNA methylthiotransferase MiaB</fullName>
    </alternativeName>
    <alternativeName>
        <fullName evidence="11">tRNA-i(6)A37 methylthiotransferase</fullName>
    </alternativeName>
</protein>
<evidence type="ECO:0000313" key="16">
    <source>
        <dbReference type="Proteomes" id="UP000824249"/>
    </source>
</evidence>
<evidence type="ECO:0000259" key="13">
    <source>
        <dbReference type="PROSITE" id="PS51449"/>
    </source>
</evidence>
<dbReference type="HAMAP" id="MF_01864">
    <property type="entry name" value="tRNA_metthiotr_MiaB"/>
    <property type="match status" value="1"/>
</dbReference>
<evidence type="ECO:0000256" key="8">
    <source>
        <dbReference type="ARBA" id="ARBA00023004"/>
    </source>
</evidence>
<dbReference type="EC" id="2.8.4.3" evidence="10 11"/>
<dbReference type="PROSITE" id="PS51918">
    <property type="entry name" value="RADICAL_SAM"/>
    <property type="match status" value="1"/>
</dbReference>
<dbReference type="FunFam" id="3.80.30.20:FF:000001">
    <property type="entry name" value="tRNA-2-methylthio-N(6)-dimethylallyladenosine synthase 2"/>
    <property type="match status" value="1"/>
</dbReference>
<dbReference type="Pfam" id="PF01938">
    <property type="entry name" value="TRAM"/>
    <property type="match status" value="1"/>
</dbReference>
<comment type="cofactor">
    <cofactor evidence="11">
        <name>[4Fe-4S] cluster</name>
        <dbReference type="ChEBI" id="CHEBI:49883"/>
    </cofactor>
    <text evidence="11">Binds 2 [4Fe-4S] clusters. One cluster is coordinated with 3 cysteines and an exchangeable S-adenosyl-L-methionine.</text>
</comment>
<proteinExistence type="inferred from homology"/>
<dbReference type="GO" id="GO:0051539">
    <property type="term" value="F:4 iron, 4 sulfur cluster binding"/>
    <property type="evidence" value="ECO:0007669"/>
    <property type="project" value="UniProtKB-UniRule"/>
</dbReference>
<keyword evidence="5 11" id="KW-0949">S-adenosyl-L-methionine</keyword>
<dbReference type="NCBIfam" id="TIGR00089">
    <property type="entry name" value="MiaB/RimO family radical SAM methylthiotransferase"/>
    <property type="match status" value="1"/>
</dbReference>
<dbReference type="SUPFAM" id="SSF102114">
    <property type="entry name" value="Radical SAM enzymes"/>
    <property type="match status" value="1"/>
</dbReference>
<evidence type="ECO:0000256" key="11">
    <source>
        <dbReference type="HAMAP-Rule" id="MF_01864"/>
    </source>
</evidence>
<evidence type="ECO:0000259" key="12">
    <source>
        <dbReference type="PROSITE" id="PS50926"/>
    </source>
</evidence>
<comment type="function">
    <text evidence="1 11">Catalyzes the methylthiolation of N6-(dimethylallyl)adenosine (i(6)A), leading to the formation of 2-methylthio-N6-(dimethylallyl)adenosine (ms(2)i(6)A) at position 37 in tRNAs that read codons beginning with uridine.</text>
</comment>
<dbReference type="InterPro" id="IPR007197">
    <property type="entry name" value="rSAM"/>
</dbReference>
<dbReference type="FunFam" id="3.40.50.12160:FF:000006">
    <property type="entry name" value="tRNA-2-methylthio-N(6)-dimethylallyladenosine synthase"/>
    <property type="match status" value="1"/>
</dbReference>
<dbReference type="PROSITE" id="PS50926">
    <property type="entry name" value="TRAM"/>
    <property type="match status" value="1"/>
</dbReference>
<feature type="domain" description="TRAM" evidence="12">
    <location>
        <begin position="383"/>
        <end position="445"/>
    </location>
</feature>
<comment type="similarity">
    <text evidence="11">Belongs to the methylthiotransferase family. MiaB subfamily.</text>
</comment>
<evidence type="ECO:0000256" key="6">
    <source>
        <dbReference type="ARBA" id="ARBA00022694"/>
    </source>
</evidence>
<evidence type="ECO:0000259" key="14">
    <source>
        <dbReference type="PROSITE" id="PS51918"/>
    </source>
</evidence>
<dbReference type="Gene3D" id="3.40.50.12160">
    <property type="entry name" value="Methylthiotransferase, N-terminal domain"/>
    <property type="match status" value="1"/>
</dbReference>
<dbReference type="InterPro" id="IPR006638">
    <property type="entry name" value="Elp3/MiaA/NifB-like_rSAM"/>
</dbReference>
<evidence type="ECO:0000256" key="3">
    <source>
        <dbReference type="ARBA" id="ARBA00022490"/>
    </source>
</evidence>
<dbReference type="Proteomes" id="UP000824249">
    <property type="component" value="Unassembled WGS sequence"/>
</dbReference>
<keyword evidence="2 11" id="KW-0004">4Fe-4S</keyword>
<dbReference type="GO" id="GO:0035597">
    <property type="term" value="F:tRNA-2-methylthio-N(6)-dimethylallyladenosine(37) synthase activity"/>
    <property type="evidence" value="ECO:0007669"/>
    <property type="project" value="UniProtKB-EC"/>
</dbReference>
<gene>
    <name evidence="11 15" type="primary">miaB</name>
    <name evidence="15" type="ORF">H9737_06630</name>
</gene>
<feature type="domain" description="Radical SAM core" evidence="14">
    <location>
        <begin position="151"/>
        <end position="380"/>
    </location>
</feature>
<organism evidence="15 16">
    <name type="scientific">Candidatus Borkfalkia faecigallinarum</name>
    <dbReference type="NCBI Taxonomy" id="2838509"/>
    <lineage>
        <taxon>Bacteria</taxon>
        <taxon>Bacillati</taxon>
        <taxon>Bacillota</taxon>
        <taxon>Clostridia</taxon>
        <taxon>Christensenellales</taxon>
        <taxon>Christensenellaceae</taxon>
        <taxon>Candidatus Borkfalkia</taxon>
    </lineage>
</organism>
<dbReference type="Pfam" id="PF04055">
    <property type="entry name" value="Radical_SAM"/>
    <property type="match status" value="1"/>
</dbReference>
<evidence type="ECO:0000256" key="4">
    <source>
        <dbReference type="ARBA" id="ARBA00022679"/>
    </source>
</evidence>
<accession>A0A9D1VUN8</accession>
<dbReference type="InterPro" id="IPR023404">
    <property type="entry name" value="rSAM_horseshoe"/>
</dbReference>
<comment type="subunit">
    <text evidence="11">Monomer.</text>
</comment>
<dbReference type="PROSITE" id="PS01278">
    <property type="entry name" value="MTTASE_RADICAL"/>
    <property type="match status" value="1"/>
</dbReference>
<dbReference type="GO" id="GO:0046872">
    <property type="term" value="F:metal ion binding"/>
    <property type="evidence" value="ECO:0007669"/>
    <property type="project" value="UniProtKB-KW"/>
</dbReference>
<keyword evidence="4 11" id="KW-0808">Transferase</keyword>
<dbReference type="InterPro" id="IPR005839">
    <property type="entry name" value="Methylthiotransferase"/>
</dbReference>
<dbReference type="SFLD" id="SFLDF00273">
    <property type="entry name" value="(dimethylallyl)adenosine_tRNA"/>
    <property type="match status" value="1"/>
</dbReference>
<dbReference type="SFLD" id="SFLDG01061">
    <property type="entry name" value="methylthiotransferase"/>
    <property type="match status" value="1"/>
</dbReference>
<dbReference type="NCBIfam" id="TIGR01574">
    <property type="entry name" value="miaB-methiolase"/>
    <property type="match status" value="1"/>
</dbReference>
<dbReference type="PANTHER" id="PTHR43020:SF2">
    <property type="entry name" value="MITOCHONDRIAL TRNA METHYLTHIOTRANSFERASE CDK5RAP1"/>
    <property type="match status" value="1"/>
</dbReference>
<keyword evidence="8 11" id="KW-0408">Iron</keyword>
<reference evidence="15" key="2">
    <citation type="submission" date="2021-04" db="EMBL/GenBank/DDBJ databases">
        <authorList>
            <person name="Gilroy R."/>
        </authorList>
    </citation>
    <scope>NUCLEOTIDE SEQUENCE</scope>
    <source>
        <strain evidence="15">26628</strain>
    </source>
</reference>
<feature type="binding site" evidence="11">
    <location>
        <position position="18"/>
    </location>
    <ligand>
        <name>[4Fe-4S] cluster</name>
        <dbReference type="ChEBI" id="CHEBI:49883"/>
        <label>1</label>
    </ligand>
</feature>
<dbReference type="SFLD" id="SFLDG01082">
    <property type="entry name" value="B12-binding_domain_containing"/>
    <property type="match status" value="1"/>
</dbReference>
<dbReference type="InterPro" id="IPR006463">
    <property type="entry name" value="MiaB_methiolase"/>
</dbReference>
<comment type="catalytic activity">
    <reaction evidence="11">
        <text>N(6)-dimethylallyladenosine(37) in tRNA + (sulfur carrier)-SH + AH2 + 2 S-adenosyl-L-methionine = 2-methylsulfanyl-N(6)-dimethylallyladenosine(37) in tRNA + (sulfur carrier)-H + 5'-deoxyadenosine + L-methionine + A + S-adenosyl-L-homocysteine + 2 H(+)</text>
        <dbReference type="Rhea" id="RHEA:37067"/>
        <dbReference type="Rhea" id="RHEA-COMP:10375"/>
        <dbReference type="Rhea" id="RHEA-COMP:10376"/>
        <dbReference type="Rhea" id="RHEA-COMP:14737"/>
        <dbReference type="Rhea" id="RHEA-COMP:14739"/>
        <dbReference type="ChEBI" id="CHEBI:13193"/>
        <dbReference type="ChEBI" id="CHEBI:15378"/>
        <dbReference type="ChEBI" id="CHEBI:17319"/>
        <dbReference type="ChEBI" id="CHEBI:17499"/>
        <dbReference type="ChEBI" id="CHEBI:29917"/>
        <dbReference type="ChEBI" id="CHEBI:57844"/>
        <dbReference type="ChEBI" id="CHEBI:57856"/>
        <dbReference type="ChEBI" id="CHEBI:59789"/>
        <dbReference type="ChEBI" id="CHEBI:64428"/>
        <dbReference type="ChEBI" id="CHEBI:74415"/>
        <dbReference type="ChEBI" id="CHEBI:74417"/>
        <dbReference type="EC" id="2.8.4.3"/>
    </reaction>
</comment>
<name>A0A9D1VUN8_9FIRM</name>
<comment type="caution">
    <text evidence="15">The sequence shown here is derived from an EMBL/GenBank/DDBJ whole genome shotgun (WGS) entry which is preliminary data.</text>
</comment>
<feature type="binding site" evidence="11">
    <location>
        <position position="172"/>
    </location>
    <ligand>
        <name>[4Fe-4S] cluster</name>
        <dbReference type="ChEBI" id="CHEBI:49883"/>
        <label>2</label>
        <note>4Fe-4S-S-AdoMet</note>
    </ligand>
</feature>
<comment type="subcellular location">
    <subcellularLocation>
        <location evidence="11">Cytoplasm</location>
    </subcellularLocation>
</comment>
<evidence type="ECO:0000256" key="1">
    <source>
        <dbReference type="ARBA" id="ARBA00003234"/>
    </source>
</evidence>
<dbReference type="AlphaFoldDB" id="A0A9D1VUN8"/>
<feature type="domain" description="MTTase N-terminal" evidence="13">
    <location>
        <begin position="9"/>
        <end position="128"/>
    </location>
</feature>
<dbReference type="GO" id="GO:0005829">
    <property type="term" value="C:cytosol"/>
    <property type="evidence" value="ECO:0007669"/>
    <property type="project" value="TreeGrafter"/>
</dbReference>
<reference evidence="15" key="1">
    <citation type="journal article" date="2021" name="PeerJ">
        <title>Extensive microbial diversity within the chicken gut microbiome revealed by metagenomics and culture.</title>
        <authorList>
            <person name="Gilroy R."/>
            <person name="Ravi A."/>
            <person name="Getino M."/>
            <person name="Pursley I."/>
            <person name="Horton D.L."/>
            <person name="Alikhan N.F."/>
            <person name="Baker D."/>
            <person name="Gharbi K."/>
            <person name="Hall N."/>
            <person name="Watson M."/>
            <person name="Adriaenssens E.M."/>
            <person name="Foster-Nyarko E."/>
            <person name="Jarju S."/>
            <person name="Secka A."/>
            <person name="Antonio M."/>
            <person name="Oren A."/>
            <person name="Chaudhuri R.R."/>
            <person name="La Ragione R."/>
            <person name="Hildebrand F."/>
            <person name="Pallen M.J."/>
        </authorList>
    </citation>
    <scope>NUCLEOTIDE SEQUENCE</scope>
    <source>
        <strain evidence="15">26628</strain>
    </source>
</reference>
<feature type="binding site" evidence="11">
    <location>
        <position position="165"/>
    </location>
    <ligand>
        <name>[4Fe-4S] cluster</name>
        <dbReference type="ChEBI" id="CHEBI:49883"/>
        <label>2</label>
        <note>4Fe-4S-S-AdoMet</note>
    </ligand>
</feature>
<dbReference type="InterPro" id="IPR038135">
    <property type="entry name" value="Methylthiotransferase_N_sf"/>
</dbReference>
<feature type="binding site" evidence="11">
    <location>
        <position position="89"/>
    </location>
    <ligand>
        <name>[4Fe-4S] cluster</name>
        <dbReference type="ChEBI" id="CHEBI:49883"/>
        <label>1</label>
    </ligand>
</feature>
<dbReference type="InterPro" id="IPR013848">
    <property type="entry name" value="Methylthiotransferase_N"/>
</dbReference>
<dbReference type="EMBL" id="DXFD01000099">
    <property type="protein sequence ID" value="HIX47345.1"/>
    <property type="molecule type" value="Genomic_DNA"/>
</dbReference>
<evidence type="ECO:0000313" key="15">
    <source>
        <dbReference type="EMBL" id="HIX47345.1"/>
    </source>
</evidence>
<dbReference type="PROSITE" id="PS51449">
    <property type="entry name" value="MTTASE_N"/>
    <property type="match status" value="1"/>
</dbReference>
<feature type="binding site" evidence="11">
    <location>
        <position position="55"/>
    </location>
    <ligand>
        <name>[4Fe-4S] cluster</name>
        <dbReference type="ChEBI" id="CHEBI:49883"/>
        <label>1</label>
    </ligand>
</feature>
<sequence>MEKIEHMEKKYRIVTYGCQMNVHESEKLAGILRARGYKDEAASEEEADIIVFNTCCIRENAENHAYGNIGALKKLKKARPDLLVAVGGCMTQQAGAAEKLRKKFPFVDIVFGTHNLEEFGALLDRKRGRKKAVVEIPDKEGAVREEDISFRTSYPNAWVNIMYGCNNFCSYCIVPYVRGRERSRAADAVVAEVNGLLDRGYKEITLLGQNVNSYGSDRGEVSFPQLLRRICAREEKFRLRFMTSNPKDFGEELVRAIADHRQLCRLVHLPVQAGSDRILRLMNRKYTAKEYLQKVEMLRRILPDCRLSTDIMVGFPTETEEDFRATLDLVRAADFSTAFTFVYSRRSGTAAAQMEGQIPEEVQKERIMRLVELVNAQTREQSLAYRGKTVEILCEDRDEKKGLYLGRDEFGRMGYFASERDCIGEFVQMRVTDSSGISLMGEVAAKE</sequence>
<feature type="binding site" evidence="11">
    <location>
        <position position="169"/>
    </location>
    <ligand>
        <name>[4Fe-4S] cluster</name>
        <dbReference type="ChEBI" id="CHEBI:49883"/>
        <label>2</label>
        <note>4Fe-4S-S-AdoMet</note>
    </ligand>
</feature>
<evidence type="ECO:0000256" key="2">
    <source>
        <dbReference type="ARBA" id="ARBA00022485"/>
    </source>
</evidence>
<keyword evidence="6 11" id="KW-0819">tRNA processing</keyword>
<evidence type="ECO:0000256" key="5">
    <source>
        <dbReference type="ARBA" id="ARBA00022691"/>
    </source>
</evidence>
<evidence type="ECO:0000256" key="7">
    <source>
        <dbReference type="ARBA" id="ARBA00022723"/>
    </source>
</evidence>
<dbReference type="InterPro" id="IPR002792">
    <property type="entry name" value="TRAM_dom"/>
</dbReference>
<dbReference type="Gene3D" id="3.80.30.20">
    <property type="entry name" value="tm_1862 like domain"/>
    <property type="match status" value="1"/>
</dbReference>